<evidence type="ECO:0000313" key="1">
    <source>
        <dbReference type="EMBL" id="TFA98184.1"/>
    </source>
</evidence>
<dbReference type="RefSeq" id="XP_073554386.1">
    <property type="nucleotide sequence ID" value="XM_073707063.1"/>
</dbReference>
<dbReference type="EMBL" id="PPTA01000022">
    <property type="protein sequence ID" value="TFA98184.1"/>
    <property type="molecule type" value="Genomic_DNA"/>
</dbReference>
<sequence length="182" mass="20382">MSSAMNHTIFSTALPSELPNCTKLDSLEQTIMTPLTLVYSNSSGLVWILSSIMWAVTQHKIVLYLTAPFADIQWNFETKRYEPRTRELASLSLSDGGRDIFLYASCCLLYLVMYSDFVNCGIPLGSPPPLQAIIICLIPITLPHRFYVEWPVLSKGFLLSWAQIWLQSLSMAVAGMVVPFPS</sequence>
<protein>
    <submittedName>
        <fullName evidence="1">Uncharacterized protein</fullName>
    </submittedName>
</protein>
<reference evidence="1 2" key="1">
    <citation type="submission" date="2018-01" db="EMBL/GenBank/DDBJ databases">
        <title>Genome characterization of the sugarcane-associated fungus Trichoderma ghanense CCMA-1212 and their application in lignocelulose bioconversion.</title>
        <authorList>
            <person name="Steindorff A.S."/>
            <person name="Mendes T.D."/>
            <person name="Vilela E.S.D."/>
            <person name="Rodrigues D.S."/>
            <person name="Formighieri E.F."/>
            <person name="Melo I.S."/>
            <person name="Favaro L.C.L."/>
        </authorList>
    </citation>
    <scope>NUCLEOTIDE SEQUENCE [LARGE SCALE GENOMIC DNA]</scope>
    <source>
        <strain evidence="1 2">CCMA-1212</strain>
    </source>
</reference>
<dbReference type="Proteomes" id="UP001642720">
    <property type="component" value="Unassembled WGS sequence"/>
</dbReference>
<keyword evidence="2" id="KW-1185">Reference proteome</keyword>
<organism evidence="1 2">
    <name type="scientific">Trichoderma ghanense</name>
    <dbReference type="NCBI Taxonomy" id="65468"/>
    <lineage>
        <taxon>Eukaryota</taxon>
        <taxon>Fungi</taxon>
        <taxon>Dikarya</taxon>
        <taxon>Ascomycota</taxon>
        <taxon>Pezizomycotina</taxon>
        <taxon>Sordariomycetes</taxon>
        <taxon>Hypocreomycetidae</taxon>
        <taxon>Hypocreales</taxon>
        <taxon>Hypocreaceae</taxon>
        <taxon>Trichoderma</taxon>
    </lineage>
</organism>
<dbReference type="GeneID" id="300581513"/>
<comment type="caution">
    <text evidence="1">The sequence shown here is derived from an EMBL/GenBank/DDBJ whole genome shotgun (WGS) entry which is preliminary data.</text>
</comment>
<gene>
    <name evidence="1" type="ORF">CCMA1212_010006</name>
</gene>
<accession>A0ABY2GSB4</accession>
<name>A0ABY2GSB4_9HYPO</name>
<evidence type="ECO:0000313" key="2">
    <source>
        <dbReference type="Proteomes" id="UP001642720"/>
    </source>
</evidence>
<proteinExistence type="predicted"/>